<dbReference type="EMBL" id="BNAW01000016">
    <property type="protein sequence ID" value="GHG17205.1"/>
    <property type="molecule type" value="Genomic_DNA"/>
</dbReference>
<comment type="caution">
    <text evidence="13">The sequence shown here is derived from an EMBL/GenBank/DDBJ whole genome shotgun (WGS) entry which is preliminary data.</text>
</comment>
<dbReference type="InterPro" id="IPR055558">
    <property type="entry name" value="DUF7134"/>
</dbReference>
<evidence type="ECO:0000256" key="3">
    <source>
        <dbReference type="ARBA" id="ARBA00022553"/>
    </source>
</evidence>
<keyword evidence="9" id="KW-0472">Membrane</keyword>
<dbReference type="Gene3D" id="3.30.565.10">
    <property type="entry name" value="Histidine kinase-like ATPase, C-terminal domain"/>
    <property type="match status" value="1"/>
</dbReference>
<dbReference type="PANTHER" id="PTHR24421:SF10">
    <property type="entry name" value="NITRATE_NITRITE SENSOR PROTEIN NARQ"/>
    <property type="match status" value="1"/>
</dbReference>
<feature type="transmembrane region" description="Helical" evidence="9">
    <location>
        <begin position="128"/>
        <end position="147"/>
    </location>
</feature>
<reference evidence="14" key="1">
    <citation type="journal article" date="2019" name="Int. J. Syst. Evol. Microbiol.">
        <title>The Global Catalogue of Microorganisms (GCM) 10K type strain sequencing project: providing services to taxonomists for standard genome sequencing and annotation.</title>
        <authorList>
            <consortium name="The Broad Institute Genomics Platform"/>
            <consortium name="The Broad Institute Genome Sequencing Center for Infectious Disease"/>
            <person name="Wu L."/>
            <person name="Ma J."/>
        </authorList>
    </citation>
    <scope>NUCLEOTIDE SEQUENCE [LARGE SCALE GENOMIC DNA]</scope>
    <source>
        <strain evidence="14">CGMCC 4.7680</strain>
    </source>
</reference>
<evidence type="ECO:0000256" key="1">
    <source>
        <dbReference type="ARBA" id="ARBA00000085"/>
    </source>
</evidence>
<dbReference type="Pfam" id="PF07730">
    <property type="entry name" value="HisKA_3"/>
    <property type="match status" value="1"/>
</dbReference>
<dbReference type="CDD" id="cd16917">
    <property type="entry name" value="HATPase_UhpB-NarQ-NarX-like"/>
    <property type="match status" value="1"/>
</dbReference>
<organism evidence="13 14">
    <name type="scientific">Amycolatopsis bullii</name>
    <dbReference type="NCBI Taxonomy" id="941987"/>
    <lineage>
        <taxon>Bacteria</taxon>
        <taxon>Bacillati</taxon>
        <taxon>Actinomycetota</taxon>
        <taxon>Actinomycetes</taxon>
        <taxon>Pseudonocardiales</taxon>
        <taxon>Pseudonocardiaceae</taxon>
        <taxon>Amycolatopsis</taxon>
    </lineage>
</organism>
<dbReference type="InterPro" id="IPR050482">
    <property type="entry name" value="Sensor_HK_TwoCompSys"/>
</dbReference>
<evidence type="ECO:0000259" key="11">
    <source>
        <dbReference type="Pfam" id="PF07730"/>
    </source>
</evidence>
<feature type="domain" description="Histidine kinase/HSP90-like ATPase" evidence="10">
    <location>
        <begin position="279"/>
        <end position="361"/>
    </location>
</feature>
<feature type="transmembrane region" description="Helical" evidence="9">
    <location>
        <begin position="81"/>
        <end position="97"/>
    </location>
</feature>
<keyword evidence="3" id="KW-0597">Phosphoprotein</keyword>
<evidence type="ECO:0000256" key="5">
    <source>
        <dbReference type="ARBA" id="ARBA00022741"/>
    </source>
</evidence>
<evidence type="ECO:0000259" key="12">
    <source>
        <dbReference type="Pfam" id="PF23539"/>
    </source>
</evidence>
<dbReference type="InterPro" id="IPR003594">
    <property type="entry name" value="HATPase_dom"/>
</dbReference>
<keyword evidence="7" id="KW-0067">ATP-binding</keyword>
<proteinExistence type="predicted"/>
<name>A0ABQ3KKP5_9PSEU</name>
<feature type="transmembrane region" description="Helical" evidence="9">
    <location>
        <begin position="104"/>
        <end position="122"/>
    </location>
</feature>
<comment type="catalytic activity">
    <reaction evidence="1">
        <text>ATP + protein L-histidine = ADP + protein N-phospho-L-histidine.</text>
        <dbReference type="EC" id="2.7.13.3"/>
    </reaction>
</comment>
<keyword evidence="9" id="KW-1133">Transmembrane helix</keyword>
<keyword evidence="5" id="KW-0547">Nucleotide-binding</keyword>
<evidence type="ECO:0000313" key="14">
    <source>
        <dbReference type="Proteomes" id="UP000649955"/>
    </source>
</evidence>
<keyword evidence="9" id="KW-0812">Transmembrane</keyword>
<dbReference type="Gene3D" id="1.20.5.1930">
    <property type="match status" value="1"/>
</dbReference>
<dbReference type="Proteomes" id="UP000649955">
    <property type="component" value="Unassembled WGS sequence"/>
</dbReference>
<dbReference type="EC" id="2.7.13.3" evidence="2"/>
<feature type="domain" description="Signal transduction histidine kinase subgroup 3 dimerisation and phosphoacceptor" evidence="11">
    <location>
        <begin position="168"/>
        <end position="233"/>
    </location>
</feature>
<keyword evidence="4" id="KW-0808">Transferase</keyword>
<dbReference type="Pfam" id="PF02518">
    <property type="entry name" value="HATPase_c"/>
    <property type="match status" value="1"/>
</dbReference>
<accession>A0ABQ3KKP5</accession>
<evidence type="ECO:0000259" key="10">
    <source>
        <dbReference type="Pfam" id="PF02518"/>
    </source>
</evidence>
<evidence type="ECO:0000256" key="4">
    <source>
        <dbReference type="ARBA" id="ARBA00022679"/>
    </source>
</evidence>
<feature type="domain" description="DUF7134" evidence="12">
    <location>
        <begin position="4"/>
        <end position="149"/>
    </location>
</feature>
<dbReference type="SUPFAM" id="SSF55874">
    <property type="entry name" value="ATPase domain of HSP90 chaperone/DNA topoisomerase II/histidine kinase"/>
    <property type="match status" value="1"/>
</dbReference>
<evidence type="ECO:0000256" key="6">
    <source>
        <dbReference type="ARBA" id="ARBA00022777"/>
    </source>
</evidence>
<feature type="transmembrane region" description="Helical" evidence="9">
    <location>
        <begin position="34"/>
        <end position="52"/>
    </location>
</feature>
<keyword evidence="14" id="KW-1185">Reference proteome</keyword>
<evidence type="ECO:0000313" key="13">
    <source>
        <dbReference type="EMBL" id="GHG17205.1"/>
    </source>
</evidence>
<dbReference type="GO" id="GO:0016301">
    <property type="term" value="F:kinase activity"/>
    <property type="evidence" value="ECO:0007669"/>
    <property type="project" value="UniProtKB-KW"/>
</dbReference>
<dbReference type="InterPro" id="IPR036890">
    <property type="entry name" value="HATPase_C_sf"/>
</dbReference>
<dbReference type="InterPro" id="IPR011712">
    <property type="entry name" value="Sig_transdc_His_kin_sub3_dim/P"/>
</dbReference>
<dbReference type="Pfam" id="PF23539">
    <property type="entry name" value="DUF7134"/>
    <property type="match status" value="1"/>
</dbReference>
<dbReference type="RefSeq" id="WP_191312065.1">
    <property type="nucleotide sequence ID" value="NZ_BNAW01000016.1"/>
</dbReference>
<gene>
    <name evidence="13" type="ORF">GCM10017567_39190</name>
</gene>
<evidence type="ECO:0000256" key="7">
    <source>
        <dbReference type="ARBA" id="ARBA00022840"/>
    </source>
</evidence>
<evidence type="ECO:0000256" key="9">
    <source>
        <dbReference type="SAM" id="Phobius"/>
    </source>
</evidence>
<sequence length="369" mass="38463">MRIRVVLDVLAALVLAFAAGGNLAAGAWSLPLWLPTWLGWTILLLSVVPIVLRRWWPRPAYIVSLVMTAAAVPIGGPVLGIAVVAAGCALYTFVVAHGSRASRVGFAAGLVGVGVVGIAVPNPSTATTVNFGTSALIVGFALGVAVHGRREHAAIERETHAQQAVSAERLRIAREMHDVVAHSMSLIAVKAAVGNHVALEQPDQARDALRVIEDTSRETLAELRRMLGVLRDGTGVPALAPAPSLADLRALAERAQQAGALAVELVIDGLAELPSGVGQSVYRIVQEALTNVVKHAGAATCWIRVTGGEGDVTIEVLDDGRGGAATPGHGLIGMRERVAVYDGEFSAAPAETGFRVFARLPYGETVVAR</sequence>
<dbReference type="PANTHER" id="PTHR24421">
    <property type="entry name" value="NITRATE/NITRITE SENSOR PROTEIN NARX-RELATED"/>
    <property type="match status" value="1"/>
</dbReference>
<protein>
    <recommendedName>
        <fullName evidence="2">histidine kinase</fullName>
        <ecNumber evidence="2">2.7.13.3</ecNumber>
    </recommendedName>
</protein>
<evidence type="ECO:0000256" key="8">
    <source>
        <dbReference type="ARBA" id="ARBA00023012"/>
    </source>
</evidence>
<keyword evidence="8" id="KW-0902">Two-component regulatory system</keyword>
<evidence type="ECO:0000256" key="2">
    <source>
        <dbReference type="ARBA" id="ARBA00012438"/>
    </source>
</evidence>
<keyword evidence="6 13" id="KW-0418">Kinase</keyword>